<comment type="caution">
    <text evidence="2">The sequence shown here is derived from an EMBL/GenBank/DDBJ whole genome shotgun (WGS) entry which is preliminary data.</text>
</comment>
<keyword evidence="3" id="KW-1185">Reference proteome</keyword>
<evidence type="ECO:0000313" key="2">
    <source>
        <dbReference type="EMBL" id="MDT0619312.1"/>
    </source>
</evidence>
<organism evidence="2 3">
    <name type="scientific">Spectribacter acetivorans</name>
    <dbReference type="NCBI Taxonomy" id="3075603"/>
    <lineage>
        <taxon>Bacteria</taxon>
        <taxon>Pseudomonadati</taxon>
        <taxon>Pseudomonadota</taxon>
        <taxon>Gammaproteobacteria</taxon>
        <taxon>Salinisphaerales</taxon>
        <taxon>Salinisphaeraceae</taxon>
        <taxon>Spectribacter</taxon>
    </lineage>
</organism>
<keyword evidence="1" id="KW-0732">Signal</keyword>
<name>A0ABU3BA07_9GAMM</name>
<reference evidence="2 3" key="1">
    <citation type="submission" date="2023-09" db="EMBL/GenBank/DDBJ databases">
        <authorList>
            <person name="Rey-Velasco X."/>
        </authorList>
    </citation>
    <scope>NUCLEOTIDE SEQUENCE [LARGE SCALE GENOMIC DNA]</scope>
    <source>
        <strain evidence="2 3">P385</strain>
    </source>
</reference>
<protein>
    <recommendedName>
        <fullName evidence="4">Beta-barrel assembly machine subunit BamE</fullName>
    </recommendedName>
</protein>
<dbReference type="RefSeq" id="WP_311659695.1">
    <property type="nucleotide sequence ID" value="NZ_JAVRHY010000013.1"/>
</dbReference>
<dbReference type="EMBL" id="JAVRHY010000013">
    <property type="protein sequence ID" value="MDT0619312.1"/>
    <property type="molecule type" value="Genomic_DNA"/>
</dbReference>
<accession>A0ABU3BA07</accession>
<dbReference type="InterPro" id="IPR037873">
    <property type="entry name" value="BamE-like"/>
</dbReference>
<proteinExistence type="predicted"/>
<gene>
    <name evidence="2" type="ORF">RM531_12575</name>
</gene>
<dbReference type="Gene3D" id="3.30.1450.10">
    <property type="match status" value="1"/>
</dbReference>
<evidence type="ECO:0000256" key="1">
    <source>
        <dbReference type="ARBA" id="ARBA00022729"/>
    </source>
</evidence>
<dbReference type="Proteomes" id="UP001259982">
    <property type="component" value="Unassembled WGS sequence"/>
</dbReference>
<evidence type="ECO:0000313" key="3">
    <source>
        <dbReference type="Proteomes" id="UP001259982"/>
    </source>
</evidence>
<sequence length="98" mass="10676">MASGNVWRNVSRWFAAVALMLSLAACDGSINRDNFDRIEEGMSRSAVIELLGEPDEQSSLGLGSFSGATLRWVDGDRSIAVMFANDEVAFRSFSRADP</sequence>
<evidence type="ECO:0008006" key="4">
    <source>
        <dbReference type="Google" id="ProtNLM"/>
    </source>
</evidence>